<dbReference type="STRING" id="299467.A0A443SF56"/>
<comment type="caution">
    <text evidence="2">The sequence shown here is derived from an EMBL/GenBank/DDBJ whole genome shotgun (WGS) entry which is preliminary data.</text>
</comment>
<feature type="domain" description="Chromo" evidence="1">
    <location>
        <begin position="390"/>
        <end position="447"/>
    </location>
</feature>
<dbReference type="VEuPathDB" id="VectorBase:LDEU005887"/>
<evidence type="ECO:0000259" key="1">
    <source>
        <dbReference type="PROSITE" id="PS50013"/>
    </source>
</evidence>
<dbReference type="AlphaFoldDB" id="A0A443SF56"/>
<dbReference type="Proteomes" id="UP000288716">
    <property type="component" value="Unassembled WGS sequence"/>
</dbReference>
<evidence type="ECO:0000313" key="3">
    <source>
        <dbReference type="Proteomes" id="UP000288716"/>
    </source>
</evidence>
<dbReference type="PROSITE" id="PS50013">
    <property type="entry name" value="CHROMO_2"/>
    <property type="match status" value="1"/>
</dbReference>
<reference evidence="2 3" key="1">
    <citation type="journal article" date="2018" name="Gigascience">
        <title>Genomes of trombidid mites reveal novel predicted allergens and laterally-transferred genes associated with secondary metabolism.</title>
        <authorList>
            <person name="Dong X."/>
            <person name="Chaisiri K."/>
            <person name="Xia D."/>
            <person name="Armstrong S.D."/>
            <person name="Fang Y."/>
            <person name="Donnelly M.J."/>
            <person name="Kadowaki T."/>
            <person name="McGarry J.W."/>
            <person name="Darby A.C."/>
            <person name="Makepeace B.L."/>
        </authorList>
    </citation>
    <scope>NUCLEOTIDE SEQUENCE [LARGE SCALE GENOMIC DNA]</scope>
    <source>
        <strain evidence="2">UoL-UT</strain>
    </source>
</reference>
<keyword evidence="3" id="KW-1185">Reference proteome</keyword>
<dbReference type="InterPro" id="IPR016197">
    <property type="entry name" value="Chromo-like_dom_sf"/>
</dbReference>
<organism evidence="2 3">
    <name type="scientific">Leptotrombidium deliense</name>
    <dbReference type="NCBI Taxonomy" id="299467"/>
    <lineage>
        <taxon>Eukaryota</taxon>
        <taxon>Metazoa</taxon>
        <taxon>Ecdysozoa</taxon>
        <taxon>Arthropoda</taxon>
        <taxon>Chelicerata</taxon>
        <taxon>Arachnida</taxon>
        <taxon>Acari</taxon>
        <taxon>Acariformes</taxon>
        <taxon>Trombidiformes</taxon>
        <taxon>Prostigmata</taxon>
        <taxon>Anystina</taxon>
        <taxon>Parasitengona</taxon>
        <taxon>Trombiculoidea</taxon>
        <taxon>Trombiculidae</taxon>
        <taxon>Leptotrombidium</taxon>
    </lineage>
</organism>
<dbReference type="InterPro" id="IPR000953">
    <property type="entry name" value="Chromo/chromo_shadow_dom"/>
</dbReference>
<accession>A0A443SF56</accession>
<dbReference type="InterPro" id="IPR023780">
    <property type="entry name" value="Chromo_domain"/>
</dbReference>
<dbReference type="Gene3D" id="2.40.50.40">
    <property type="match status" value="1"/>
</dbReference>
<protein>
    <recommendedName>
        <fullName evidence="1">Chromo domain-containing protein</fullName>
    </recommendedName>
</protein>
<gene>
    <name evidence="2" type="ORF">B4U80_13004</name>
</gene>
<evidence type="ECO:0000313" key="2">
    <source>
        <dbReference type="EMBL" id="RWS26153.1"/>
    </source>
</evidence>
<dbReference type="SMART" id="SM00298">
    <property type="entry name" value="CHROMO"/>
    <property type="match status" value="1"/>
</dbReference>
<dbReference type="OrthoDB" id="5877622at2759"/>
<dbReference type="GO" id="GO:0005694">
    <property type="term" value="C:chromosome"/>
    <property type="evidence" value="ECO:0007669"/>
    <property type="project" value="UniProtKB-ARBA"/>
</dbReference>
<proteinExistence type="predicted"/>
<dbReference type="EMBL" id="NCKV01003008">
    <property type="protein sequence ID" value="RWS26153.1"/>
    <property type="molecule type" value="Genomic_DNA"/>
</dbReference>
<dbReference type="SUPFAM" id="SSF54160">
    <property type="entry name" value="Chromo domain-like"/>
    <property type="match status" value="1"/>
</dbReference>
<sequence>MDGNEVKHHLLIQCERLCETAEQIKSTVKQVGLSALKMKEEKKYKLIGQTLDDVERKIIDFKTKQVNVKPFDEKMFDFQCKEDSMKAENQDLVITEEKVTSSMKEDIVDLLSSDDDEIEFLCESKSELHIDKSNQMKEIWNFVSETFGAKVPRVKKEVKQNNDNVDYSVQTRSQKITNLGVNKSENFESAHFNKELVEERNVNTTIGSSKAAESVKISNRQSGNNRKCITTTIEMSSDNSDDEIKQVNEKLMKVVNKNDDQKLNDVSFRDIRKNVKKIIKTLGDKESANKDLTDTNLKLTNNCEAQTRDQTSRLSRISQDSILSQPHYTSSHYTCSLDDSKIGKLVIRKVGPSKVINQKVYANDCSVTPSITQQVAANSKSPEMQQTNIYKVESLLDKRKRNRYGNKITEYKVKWIGYDETTWEPARNILDKSLVAAFEANRKRRKK</sequence>
<dbReference type="Pfam" id="PF00385">
    <property type="entry name" value="Chromo"/>
    <property type="match status" value="1"/>
</dbReference>
<name>A0A443SF56_9ACAR</name>